<evidence type="ECO:0000256" key="13">
    <source>
        <dbReference type="SAM" id="Phobius"/>
    </source>
</evidence>
<evidence type="ECO:0000313" key="16">
    <source>
        <dbReference type="Proteomes" id="UP001158049"/>
    </source>
</evidence>
<keyword evidence="10 13" id="KW-0472">Membrane</keyword>
<feature type="transmembrane region" description="Helical" evidence="13">
    <location>
        <begin position="179"/>
        <end position="200"/>
    </location>
</feature>
<comment type="function">
    <text evidence="11">Involved in the TonB-dependent energy-dependent transport of various receptor-bound substrates. Protects ExbD from proteolytic degradation and functionally stabilizes TonB.</text>
</comment>
<dbReference type="InterPro" id="IPR002898">
    <property type="entry name" value="MotA_ExbB_proton_chnl"/>
</dbReference>
<evidence type="ECO:0000256" key="11">
    <source>
        <dbReference type="ARBA" id="ARBA00024816"/>
    </source>
</evidence>
<comment type="subcellular location">
    <subcellularLocation>
        <location evidence="1">Cell inner membrane</location>
        <topology evidence="1">Multi-pass membrane protein</topology>
    </subcellularLocation>
    <subcellularLocation>
        <location evidence="12">Membrane</location>
        <topology evidence="12">Multi-pass membrane protein</topology>
    </subcellularLocation>
</comment>
<evidence type="ECO:0000256" key="6">
    <source>
        <dbReference type="ARBA" id="ARBA00022519"/>
    </source>
</evidence>
<dbReference type="PANTHER" id="PTHR30625:SF14">
    <property type="entry name" value="BIOPOLYMER TRANSPORT PROTEIN EXBB"/>
    <property type="match status" value="1"/>
</dbReference>
<reference evidence="15 16" key="1">
    <citation type="submission" date="2017-05" db="EMBL/GenBank/DDBJ databases">
        <authorList>
            <person name="Varghese N."/>
            <person name="Submissions S."/>
        </authorList>
    </citation>
    <scope>NUCLEOTIDE SEQUENCE [LARGE SCALE GENOMIC DNA]</scope>
    <source>
        <strain evidence="15 16">DSM 26001</strain>
    </source>
</reference>
<dbReference type="Pfam" id="PF01618">
    <property type="entry name" value="MotA_ExbB"/>
    <property type="match status" value="1"/>
</dbReference>
<comment type="caution">
    <text evidence="15">The sequence shown here is derived from an EMBL/GenBank/DDBJ whole genome shotgun (WGS) entry which is preliminary data.</text>
</comment>
<evidence type="ECO:0000256" key="7">
    <source>
        <dbReference type="ARBA" id="ARBA00022692"/>
    </source>
</evidence>
<organism evidence="15 16">
    <name type="scientific">Noviherbaspirillum suwonense</name>
    <dbReference type="NCBI Taxonomy" id="1224511"/>
    <lineage>
        <taxon>Bacteria</taxon>
        <taxon>Pseudomonadati</taxon>
        <taxon>Pseudomonadota</taxon>
        <taxon>Betaproteobacteria</taxon>
        <taxon>Burkholderiales</taxon>
        <taxon>Oxalobacteraceae</taxon>
        <taxon>Noviherbaspirillum</taxon>
    </lineage>
</organism>
<evidence type="ECO:0000256" key="3">
    <source>
        <dbReference type="ARBA" id="ARBA00022093"/>
    </source>
</evidence>
<comment type="similarity">
    <text evidence="12">Belongs to the exbB/tolQ family.</text>
</comment>
<sequence length="230" mass="24592">MNPTIANQSMGLAHYWAQGDAVSHAVAYVLLLMSVMSWYYILAKAWSSWRIRRSAGALEGFWKAPTLTDAIAVMQAADSERVYTPLAAQSLGAANLQSQENSLNASVDPSELITRTLRQEINRVSSRLENGLTLLASVGSTAPFVGLFGTVWGIYHALIAVSSTGTVQIDKVAGPVGEALIMTALGLVVAIPAVLAYNAFTRVNRVTLAELDAFAHDLHAYLTTGSRVGK</sequence>
<keyword evidence="5" id="KW-1003">Cell membrane</keyword>
<evidence type="ECO:0000313" key="15">
    <source>
        <dbReference type="EMBL" id="SMP59959.1"/>
    </source>
</evidence>
<evidence type="ECO:0000256" key="8">
    <source>
        <dbReference type="ARBA" id="ARBA00022927"/>
    </source>
</evidence>
<evidence type="ECO:0000256" key="2">
    <source>
        <dbReference type="ARBA" id="ARBA00011471"/>
    </source>
</evidence>
<keyword evidence="4 12" id="KW-0813">Transport</keyword>
<protein>
    <recommendedName>
        <fullName evidence="3">Biopolymer transport protein ExbB</fullName>
    </recommendedName>
</protein>
<feature type="domain" description="MotA/TolQ/ExbB proton channel" evidence="14">
    <location>
        <begin position="106"/>
        <end position="211"/>
    </location>
</feature>
<accession>A0ABY1Q798</accession>
<name>A0ABY1Q798_9BURK</name>
<dbReference type="InterPro" id="IPR050790">
    <property type="entry name" value="ExbB/TolQ_transport"/>
</dbReference>
<keyword evidence="8 12" id="KW-0653">Protein transport</keyword>
<evidence type="ECO:0000256" key="1">
    <source>
        <dbReference type="ARBA" id="ARBA00004429"/>
    </source>
</evidence>
<evidence type="ECO:0000256" key="10">
    <source>
        <dbReference type="ARBA" id="ARBA00023136"/>
    </source>
</evidence>
<keyword evidence="7 13" id="KW-0812">Transmembrane</keyword>
<evidence type="ECO:0000259" key="14">
    <source>
        <dbReference type="Pfam" id="PF01618"/>
    </source>
</evidence>
<comment type="subunit">
    <text evidence="2">The accessory proteins ExbB and ExbD seem to form a complex with TonB.</text>
</comment>
<keyword evidence="16" id="KW-1185">Reference proteome</keyword>
<dbReference type="EMBL" id="FXUL01000006">
    <property type="protein sequence ID" value="SMP59959.1"/>
    <property type="molecule type" value="Genomic_DNA"/>
</dbReference>
<evidence type="ECO:0000256" key="4">
    <source>
        <dbReference type="ARBA" id="ARBA00022448"/>
    </source>
</evidence>
<evidence type="ECO:0000256" key="5">
    <source>
        <dbReference type="ARBA" id="ARBA00022475"/>
    </source>
</evidence>
<dbReference type="Proteomes" id="UP001158049">
    <property type="component" value="Unassembled WGS sequence"/>
</dbReference>
<dbReference type="PANTHER" id="PTHR30625">
    <property type="entry name" value="PROTEIN TOLQ"/>
    <property type="match status" value="1"/>
</dbReference>
<evidence type="ECO:0000256" key="9">
    <source>
        <dbReference type="ARBA" id="ARBA00022989"/>
    </source>
</evidence>
<keyword evidence="9 13" id="KW-1133">Transmembrane helix</keyword>
<keyword evidence="6" id="KW-0997">Cell inner membrane</keyword>
<evidence type="ECO:0000256" key="12">
    <source>
        <dbReference type="RuleBase" id="RU004057"/>
    </source>
</evidence>
<gene>
    <name evidence="15" type="ORF">SAMN06295970_106191</name>
</gene>
<feature type="transmembrane region" description="Helical" evidence="13">
    <location>
        <begin position="132"/>
        <end position="159"/>
    </location>
</feature>
<feature type="transmembrane region" description="Helical" evidence="13">
    <location>
        <begin position="25"/>
        <end position="43"/>
    </location>
</feature>
<dbReference type="RefSeq" id="WP_283442292.1">
    <property type="nucleotide sequence ID" value="NZ_FXUL01000006.1"/>
</dbReference>
<proteinExistence type="inferred from homology"/>